<protein>
    <submittedName>
        <fullName evidence="16">TonB-dependent receptor</fullName>
    </submittedName>
</protein>
<comment type="similarity">
    <text evidence="11 12">Belongs to the TonB-dependent receptor family.</text>
</comment>
<feature type="chain" id="PRO_5006611780" evidence="13">
    <location>
        <begin position="26"/>
        <end position="813"/>
    </location>
</feature>
<evidence type="ECO:0000256" key="10">
    <source>
        <dbReference type="ARBA" id="ARBA00023237"/>
    </source>
</evidence>
<dbReference type="InterPro" id="IPR000531">
    <property type="entry name" value="Beta-barrel_TonB"/>
</dbReference>
<dbReference type="Proteomes" id="UP000056968">
    <property type="component" value="Chromosome"/>
</dbReference>
<dbReference type="Pfam" id="PF00593">
    <property type="entry name" value="TonB_dep_Rec_b-barrel"/>
    <property type="match status" value="1"/>
</dbReference>
<evidence type="ECO:0000313" key="16">
    <source>
        <dbReference type="EMBL" id="ALR20566.1"/>
    </source>
</evidence>
<evidence type="ECO:0000256" key="4">
    <source>
        <dbReference type="ARBA" id="ARBA00022496"/>
    </source>
</evidence>
<keyword evidence="8 12" id="KW-0798">TonB box</keyword>
<evidence type="ECO:0000256" key="13">
    <source>
        <dbReference type="SAM" id="SignalP"/>
    </source>
</evidence>
<dbReference type="SUPFAM" id="SSF56935">
    <property type="entry name" value="Porins"/>
    <property type="match status" value="1"/>
</dbReference>
<gene>
    <name evidence="16" type="ORF">ATN00_09870</name>
</gene>
<evidence type="ECO:0000256" key="1">
    <source>
        <dbReference type="ARBA" id="ARBA00004571"/>
    </source>
</evidence>
<keyword evidence="13" id="KW-0732">Signal</keyword>
<feature type="domain" description="TonB-dependent receptor plug" evidence="15">
    <location>
        <begin position="50"/>
        <end position="160"/>
    </location>
</feature>
<name>A0A0S3EYV4_9SPHN</name>
<evidence type="ECO:0000256" key="3">
    <source>
        <dbReference type="ARBA" id="ARBA00022452"/>
    </source>
</evidence>
<feature type="signal peptide" evidence="13">
    <location>
        <begin position="1"/>
        <end position="25"/>
    </location>
</feature>
<dbReference type="Pfam" id="PF07715">
    <property type="entry name" value="Plug"/>
    <property type="match status" value="1"/>
</dbReference>
<reference evidence="16 17" key="1">
    <citation type="submission" date="2015-11" db="EMBL/GenBank/DDBJ databases">
        <title>A Two-component Flavoprotein Monooxygenase System MeaXY Responsible for para-Hydroxylation of 2-Methyl-6-ethylaniline and 2,6-Diethylaniline in Sphingobium baderi DE-13.</title>
        <authorList>
            <person name="Cheng M."/>
            <person name="Meng Q."/>
            <person name="Yang Y."/>
            <person name="Chu C."/>
            <person name="Yan X."/>
            <person name="He J."/>
            <person name="Li S."/>
        </authorList>
    </citation>
    <scope>NUCLEOTIDE SEQUENCE [LARGE SCALE GENOMIC DNA]</scope>
    <source>
        <strain evidence="16 17">DE-13</strain>
    </source>
</reference>
<dbReference type="PANTHER" id="PTHR32552:SF81">
    <property type="entry name" value="TONB-DEPENDENT OUTER MEMBRANE RECEPTOR"/>
    <property type="match status" value="1"/>
</dbReference>
<evidence type="ECO:0000256" key="9">
    <source>
        <dbReference type="ARBA" id="ARBA00023136"/>
    </source>
</evidence>
<evidence type="ECO:0000259" key="14">
    <source>
        <dbReference type="Pfam" id="PF00593"/>
    </source>
</evidence>
<dbReference type="InterPro" id="IPR039426">
    <property type="entry name" value="TonB-dep_rcpt-like"/>
</dbReference>
<dbReference type="EMBL" id="CP013264">
    <property type="protein sequence ID" value="ALR20566.1"/>
    <property type="molecule type" value="Genomic_DNA"/>
</dbReference>
<keyword evidence="17" id="KW-1185">Reference proteome</keyword>
<evidence type="ECO:0000259" key="15">
    <source>
        <dbReference type="Pfam" id="PF07715"/>
    </source>
</evidence>
<feature type="domain" description="TonB-dependent receptor-like beta-barrel" evidence="14">
    <location>
        <begin position="319"/>
        <end position="772"/>
    </location>
</feature>
<dbReference type="GO" id="GO:0006826">
    <property type="term" value="P:iron ion transport"/>
    <property type="evidence" value="ECO:0007669"/>
    <property type="project" value="UniProtKB-KW"/>
</dbReference>
<evidence type="ECO:0000256" key="11">
    <source>
        <dbReference type="PROSITE-ProRule" id="PRU01360"/>
    </source>
</evidence>
<keyword evidence="16" id="KW-0675">Receptor</keyword>
<proteinExistence type="inferred from homology"/>
<dbReference type="PROSITE" id="PS52016">
    <property type="entry name" value="TONB_DEPENDENT_REC_3"/>
    <property type="match status" value="1"/>
</dbReference>
<keyword evidence="6" id="KW-0408">Iron</keyword>
<evidence type="ECO:0000313" key="17">
    <source>
        <dbReference type="Proteomes" id="UP000056968"/>
    </source>
</evidence>
<dbReference type="AlphaFoldDB" id="A0A0S3EYV4"/>
<dbReference type="KEGG" id="sbd:ATN00_09870"/>
<evidence type="ECO:0000256" key="7">
    <source>
        <dbReference type="ARBA" id="ARBA00023065"/>
    </source>
</evidence>
<evidence type="ECO:0000256" key="8">
    <source>
        <dbReference type="ARBA" id="ARBA00023077"/>
    </source>
</evidence>
<evidence type="ECO:0000256" key="5">
    <source>
        <dbReference type="ARBA" id="ARBA00022692"/>
    </source>
</evidence>
<dbReference type="Gene3D" id="2.40.170.20">
    <property type="entry name" value="TonB-dependent receptor, beta-barrel domain"/>
    <property type="match status" value="1"/>
</dbReference>
<dbReference type="InterPro" id="IPR012910">
    <property type="entry name" value="Plug_dom"/>
</dbReference>
<comment type="subcellular location">
    <subcellularLocation>
        <location evidence="1 11">Cell outer membrane</location>
        <topology evidence="1 11">Multi-pass membrane protein</topology>
    </subcellularLocation>
</comment>
<keyword evidence="5 11" id="KW-0812">Transmembrane</keyword>
<evidence type="ECO:0000256" key="12">
    <source>
        <dbReference type="RuleBase" id="RU003357"/>
    </source>
</evidence>
<keyword evidence="4" id="KW-0410">Iron transport</keyword>
<accession>A0A0S3EYV4</accession>
<keyword evidence="3 11" id="KW-1134">Transmembrane beta strand</keyword>
<evidence type="ECO:0000256" key="6">
    <source>
        <dbReference type="ARBA" id="ARBA00023004"/>
    </source>
</evidence>
<keyword evidence="10 11" id="KW-0998">Cell outer membrane</keyword>
<keyword evidence="2 11" id="KW-0813">Transport</keyword>
<sequence>MQKSMMLLGTALASSIAGFATPIFAQETTASDQGGLQDIVVTARKREESLQSTPIAVTALGEEAITRAQIVNVADVQRTAPSLVISTGSPGAATFAYIAIRGQGNLQPILANDPAVATYIDGVYISRPSQGMTDLNDLQRLEVLRGPQGTLFGRNTTGGALNILSNDPVDRLEATLQVEGGNHGYKRANAIVNVPLASNLYARVTYNLTDKNGFSNNAPTGRNILNQRSDFIRGKLKYEGEGFDIVLSADYNKIKGHEQLIHMAAYNPAVFGGPLAGFLGQVTPFVHDKSDWYTTYGAGPSVPGAPEYALQPDSVKQMYTQDPFDTLKAGGASATINIDAGAVAIKSITAFRYSKNYGLVDTDAVPAPILATFSGSRSKAWSQELQGSGDITDRLSYIAGGYISRESGYELSRSQVFGGLIRDSNADAENITKGLYAQAYYKFSDTLRATGGFRYTWDTRNTVLHNMQILGIPANMPVAGTLSGVNCNLDFPDSPPTATQCNQTQKAKFHYPAWTAGLDWQASDDVFVYAVTRGAAKAGGWNLRAGPAAPAFAPEKVKDVEGGIKATFLDNRLRTNLALFHTWKSDVQAIVNAVGPAGVTQYLQNNGNARIWGAELEITAVPWKGMEITASGNLSDGKYEKGTFTETQVINGVTGATPAGCAQGANATQILCTVDLSNLPLIQLPKRQFNISATQTFILSTGELSVNASYAYVSGQQFFASRAADAQSDAVKAQYAAENELGRIPGYGLINGRISYKVENPNVEISIFARNLANKKYLTRRFSDLYRSLGIATEFSGESRTYGLGMTWRFGQN</sequence>
<keyword evidence="9 11" id="KW-0472">Membrane</keyword>
<keyword evidence="7" id="KW-0406">Ion transport</keyword>
<dbReference type="PANTHER" id="PTHR32552">
    <property type="entry name" value="FERRICHROME IRON RECEPTOR-RELATED"/>
    <property type="match status" value="1"/>
</dbReference>
<organism evidence="16 17">
    <name type="scientific">Sphingobium baderi</name>
    <dbReference type="NCBI Taxonomy" id="1332080"/>
    <lineage>
        <taxon>Bacteria</taxon>
        <taxon>Pseudomonadati</taxon>
        <taxon>Pseudomonadota</taxon>
        <taxon>Alphaproteobacteria</taxon>
        <taxon>Sphingomonadales</taxon>
        <taxon>Sphingomonadaceae</taxon>
        <taxon>Sphingobium</taxon>
    </lineage>
</organism>
<evidence type="ECO:0000256" key="2">
    <source>
        <dbReference type="ARBA" id="ARBA00022448"/>
    </source>
</evidence>
<dbReference type="GO" id="GO:0009279">
    <property type="term" value="C:cell outer membrane"/>
    <property type="evidence" value="ECO:0007669"/>
    <property type="project" value="UniProtKB-SubCell"/>
</dbReference>
<dbReference type="STRING" id="1332080.ATN00_09870"/>
<dbReference type="InterPro" id="IPR036942">
    <property type="entry name" value="Beta-barrel_TonB_sf"/>
</dbReference>